<name>A0ABV6JGU8_9BACL</name>
<evidence type="ECO:0000256" key="4">
    <source>
        <dbReference type="ARBA" id="ARBA00022544"/>
    </source>
</evidence>
<feature type="transmembrane region" description="Helical" evidence="8">
    <location>
        <begin position="73"/>
        <end position="90"/>
    </location>
</feature>
<gene>
    <name evidence="9" type="ORF">ACFFJ8_27570</name>
</gene>
<dbReference type="Pfam" id="PF03845">
    <property type="entry name" value="Spore_permease"/>
    <property type="match status" value="1"/>
</dbReference>
<comment type="similarity">
    <text evidence="2">Belongs to the amino acid-polyamine-organocation (APC) superfamily. Spore germination protein (SGP) (TC 2.A.3.9) family.</text>
</comment>
<dbReference type="PANTHER" id="PTHR34975:SF2">
    <property type="entry name" value="SPORE GERMINATION PROTEIN A2"/>
    <property type="match status" value="1"/>
</dbReference>
<keyword evidence="10" id="KW-1185">Reference proteome</keyword>
<keyword evidence="5 8" id="KW-0812">Transmembrane</keyword>
<reference evidence="9 10" key="1">
    <citation type="submission" date="2024-09" db="EMBL/GenBank/DDBJ databases">
        <authorList>
            <person name="Sun Q."/>
            <person name="Mori K."/>
        </authorList>
    </citation>
    <scope>NUCLEOTIDE SEQUENCE [LARGE SCALE GENOMIC DNA]</scope>
    <source>
        <strain evidence="9 10">CCM 4839</strain>
    </source>
</reference>
<evidence type="ECO:0000313" key="10">
    <source>
        <dbReference type="Proteomes" id="UP001589818"/>
    </source>
</evidence>
<keyword evidence="4" id="KW-0309">Germination</keyword>
<dbReference type="Proteomes" id="UP001589818">
    <property type="component" value="Unassembled WGS sequence"/>
</dbReference>
<feature type="transmembrane region" description="Helical" evidence="8">
    <location>
        <begin position="271"/>
        <end position="293"/>
    </location>
</feature>
<feature type="transmembrane region" description="Helical" evidence="8">
    <location>
        <begin position="141"/>
        <end position="162"/>
    </location>
</feature>
<organism evidence="9 10">
    <name type="scientific">Paenibacillus mendelii</name>
    <dbReference type="NCBI Taxonomy" id="206163"/>
    <lineage>
        <taxon>Bacteria</taxon>
        <taxon>Bacillati</taxon>
        <taxon>Bacillota</taxon>
        <taxon>Bacilli</taxon>
        <taxon>Bacillales</taxon>
        <taxon>Paenibacillaceae</taxon>
        <taxon>Paenibacillus</taxon>
    </lineage>
</organism>
<feature type="transmembrane region" description="Helical" evidence="8">
    <location>
        <begin position="182"/>
        <end position="202"/>
    </location>
</feature>
<proteinExistence type="inferred from homology"/>
<feature type="transmembrane region" description="Helical" evidence="8">
    <location>
        <begin position="323"/>
        <end position="350"/>
    </location>
</feature>
<feature type="transmembrane region" description="Helical" evidence="8">
    <location>
        <begin position="110"/>
        <end position="129"/>
    </location>
</feature>
<dbReference type="RefSeq" id="WP_204816246.1">
    <property type="nucleotide sequence ID" value="NZ_JANHOF010000001.1"/>
</dbReference>
<comment type="subcellular location">
    <subcellularLocation>
        <location evidence="1">Membrane</location>
        <topology evidence="1">Multi-pass membrane protein</topology>
    </subcellularLocation>
</comment>
<dbReference type="PANTHER" id="PTHR34975">
    <property type="entry name" value="SPORE GERMINATION PROTEIN A2"/>
    <property type="match status" value="1"/>
</dbReference>
<evidence type="ECO:0000256" key="8">
    <source>
        <dbReference type="SAM" id="Phobius"/>
    </source>
</evidence>
<feature type="transmembrane region" description="Helical" evidence="8">
    <location>
        <begin position="300"/>
        <end position="317"/>
    </location>
</feature>
<evidence type="ECO:0000256" key="1">
    <source>
        <dbReference type="ARBA" id="ARBA00004141"/>
    </source>
</evidence>
<feature type="transmembrane region" description="Helical" evidence="8">
    <location>
        <begin position="34"/>
        <end position="53"/>
    </location>
</feature>
<keyword evidence="6 8" id="KW-1133">Transmembrane helix</keyword>
<accession>A0ABV6JGU8</accession>
<protein>
    <submittedName>
        <fullName evidence="9">GerAB/ArcD/ProY family transporter</fullName>
    </submittedName>
</protein>
<feature type="transmembrane region" description="Helical" evidence="8">
    <location>
        <begin position="7"/>
        <end position="28"/>
    </location>
</feature>
<evidence type="ECO:0000313" key="9">
    <source>
        <dbReference type="EMBL" id="MFC0395112.1"/>
    </source>
</evidence>
<feature type="transmembrane region" description="Helical" evidence="8">
    <location>
        <begin position="214"/>
        <end position="237"/>
    </location>
</feature>
<evidence type="ECO:0000256" key="5">
    <source>
        <dbReference type="ARBA" id="ARBA00022692"/>
    </source>
</evidence>
<dbReference type="InterPro" id="IPR004761">
    <property type="entry name" value="Spore_GerAB"/>
</dbReference>
<evidence type="ECO:0000256" key="7">
    <source>
        <dbReference type="ARBA" id="ARBA00023136"/>
    </source>
</evidence>
<evidence type="ECO:0000256" key="3">
    <source>
        <dbReference type="ARBA" id="ARBA00022448"/>
    </source>
</evidence>
<evidence type="ECO:0000256" key="2">
    <source>
        <dbReference type="ARBA" id="ARBA00007998"/>
    </source>
</evidence>
<sequence length="370" mass="41350">MGALGKYQIVVMTVMFELGSTPLFELGIEAKQDAWLAMLFASLAGLVLTWIYLRIQLRFPSYGLNELLRAHLGRILGAAVSLLFAVYFIYEASRNVRDFSELTVMTILQQTPQWIIIAIVCLIGLYAAWKGTTVFFRVVELLFPIVFVSYAFILLLLIVSRLSNYHRLLPMLEHGVAPVLNAAFPDIVSFPFGQMVVFLVFWHRVKENKRLGRAAVWAYIVVAFFLTLMNALTISILGPEIASISSLPLLEVVQLIRFASFLERVDVFVTLLLYIGLYVKMTLFYMAAILVVNGIFPKSYRTYAVVIIVLIAAMAFLEPDHTTFIWIGLTVSVKIFPLFQIVIPLLLLVIGALRGLGSNKGVDGGAAAEK</sequence>
<keyword evidence="3" id="KW-0813">Transport</keyword>
<evidence type="ECO:0000256" key="6">
    <source>
        <dbReference type="ARBA" id="ARBA00022989"/>
    </source>
</evidence>
<comment type="caution">
    <text evidence="9">The sequence shown here is derived from an EMBL/GenBank/DDBJ whole genome shotgun (WGS) entry which is preliminary data.</text>
</comment>
<keyword evidence="7 8" id="KW-0472">Membrane</keyword>
<dbReference type="EMBL" id="JBHLVF010000041">
    <property type="protein sequence ID" value="MFC0395112.1"/>
    <property type="molecule type" value="Genomic_DNA"/>
</dbReference>
<dbReference type="NCBIfam" id="TIGR00912">
    <property type="entry name" value="2A0309"/>
    <property type="match status" value="1"/>
</dbReference>